<evidence type="ECO:0000313" key="6">
    <source>
        <dbReference type="EMBL" id="ACV67361.1"/>
    </source>
</evidence>
<feature type="chain" id="PRO_5002993102" evidence="3">
    <location>
        <begin position="30"/>
        <end position="599"/>
    </location>
</feature>
<dbReference type="InterPro" id="IPR028081">
    <property type="entry name" value="Leu-bd"/>
</dbReference>
<sequence>MKNWGLVCFVAIVQLMIGVGSLCAQTAEAQDKPVVGVILPFSSAFEDIAVEQQRAVELALAESGSAFEIVFKDGGADVDTAVQAFQDLVRSQENLAAVVSCSSWASSAIHPLAAEKDIFHVAIGSAALKRTEPGHTIRLTVGVQQEQEQLAAYLTDFERIAVLAMDNNLGSSWIRMLEDRFPKQVVAAQEYNPQQMDIAAQLATIKARDSEALVLISAGEAATIAKQARQAGIKAQLVGTRPIQRAEVLAASAFTNGLVYTYPSYNQDHPFMSAFTDRYGLEPGFFGVEAYDLCTTLSRALEQGRQTPKALFEWYAGNTFTGALGKVTFANDGDASYPYIFKKVTESGFRVAEFQFPMLLTQTAQELNAIFKDMDRSVAAAAEQLSTTGLRGDRASAILETLFNENQYAYNCVTVDATGTIVNVAPKQYSSVIGEDISGQEQIIRLHETHQPVLSQAIKMVEGFVGIDLEHPVFDQDGGFIGSVSVLTQPDFFGSIISRKVHNFPVEIFVLQRDGTTIYDVNAEEIGKNAFADPIYDAFPSLKRIARKMVSQAEGEGTYRFQDRHMEHAVAKQLLWTSIGLHGTNYRLALTYGAGEIED</sequence>
<dbReference type="PDBsum" id="5ERE"/>
<feature type="binding site" evidence="8">
    <location>
        <position position="313"/>
    </location>
    <ligand>
        <name>Ca(2+)</name>
        <dbReference type="ChEBI" id="CHEBI:29108"/>
    </ligand>
</feature>
<dbReference type="CDD" id="cd06268">
    <property type="entry name" value="PBP1_ABC_transporter_LIVBP-like"/>
    <property type="match status" value="1"/>
</dbReference>
<feature type="domain" description="Dret-0059-like sensor" evidence="5">
    <location>
        <begin position="369"/>
        <end position="490"/>
    </location>
</feature>
<dbReference type="InterPro" id="IPR051010">
    <property type="entry name" value="BCAA_transport"/>
</dbReference>
<evidence type="ECO:0000256" key="2">
    <source>
        <dbReference type="ARBA" id="ARBA00022729"/>
    </source>
</evidence>
<reference evidence="6 7" key="2">
    <citation type="journal article" date="2010" name="Stand. Genomic Sci.">
        <title>Complete genome sequence of Desulfohalobium retbaense type strain (HR(100)).</title>
        <authorList>
            <person name="Spring S."/>
            <person name="Nolan M."/>
            <person name="Lapidus A."/>
            <person name="Glavina Del Rio T."/>
            <person name="Copeland A."/>
            <person name="Tice H."/>
            <person name="Cheng J.F."/>
            <person name="Lucas S."/>
            <person name="Land M."/>
            <person name="Chen F."/>
            <person name="Bruce D."/>
            <person name="Goodwin L."/>
            <person name="Pitluck S."/>
            <person name="Ivanova N."/>
            <person name="Mavromatis K."/>
            <person name="Mikhailova N."/>
            <person name="Pati A."/>
            <person name="Chen A."/>
            <person name="Palaniappan K."/>
            <person name="Hauser L."/>
            <person name="Chang Y.J."/>
            <person name="Jeffries C.D."/>
            <person name="Munk C."/>
            <person name="Kiss H."/>
            <person name="Chain P."/>
            <person name="Han C."/>
            <person name="Brettin T."/>
            <person name="Detter J.C."/>
            <person name="Schuler E."/>
            <person name="Goker M."/>
            <person name="Rohde M."/>
            <person name="Bristow J."/>
            <person name="Eisen J.A."/>
            <person name="Markowitz V."/>
            <person name="Hugenholtz P."/>
            <person name="Kyrpides N.C."/>
            <person name="Klenk H.P."/>
        </authorList>
    </citation>
    <scope>NUCLEOTIDE SEQUENCE [LARGE SCALE GENOMIC DNA]</scope>
    <source>
        <strain evidence="6 7">DSM 5692</strain>
    </source>
</reference>
<accession>C8WZ86</accession>
<dbReference type="AlphaFoldDB" id="C8WZ86"/>
<evidence type="ECO:0000256" key="3">
    <source>
        <dbReference type="SAM" id="SignalP"/>
    </source>
</evidence>
<feature type="binding site" evidence="8">
    <location>
        <position position="316"/>
    </location>
    <ligand>
        <name>Ca(2+)</name>
        <dbReference type="ChEBI" id="CHEBI:29108"/>
    </ligand>
</feature>
<feature type="signal peptide" evidence="3">
    <location>
        <begin position="1"/>
        <end position="29"/>
    </location>
</feature>
<dbReference type="PDB" id="5ERE">
    <property type="method" value="X-ray"/>
    <property type="resolution" value="2.00 A"/>
    <property type="chains" value="A=32-599"/>
</dbReference>
<dbReference type="STRING" id="485915.Dret_0059"/>
<reference evidence="7" key="1">
    <citation type="submission" date="2009-09" db="EMBL/GenBank/DDBJ databases">
        <title>The complete chromosome of Desulfohalobium retbaense DSM 5692.</title>
        <authorList>
            <consortium name="US DOE Joint Genome Institute (JGI-PGF)"/>
            <person name="Lucas S."/>
            <person name="Copeland A."/>
            <person name="Lapidus A."/>
            <person name="Glavina del Rio T."/>
            <person name="Dalin E."/>
            <person name="Tice H."/>
            <person name="Bruce D."/>
            <person name="Goodwin L."/>
            <person name="Pitluck S."/>
            <person name="Kyrpides N."/>
            <person name="Mavromatis K."/>
            <person name="Ivanova N."/>
            <person name="Mikhailova N."/>
            <person name="Munk A.C."/>
            <person name="Brettin T."/>
            <person name="Detter J.C."/>
            <person name="Han C."/>
            <person name="Tapia R."/>
            <person name="Larimer F."/>
            <person name="Land M."/>
            <person name="Hauser L."/>
            <person name="Markowitz V."/>
            <person name="Cheng J.-F."/>
            <person name="Hugenholtz P."/>
            <person name="Woyke T."/>
            <person name="Wu D."/>
            <person name="Spring S."/>
            <person name="Klenk H.-P."/>
            <person name="Eisen J.A."/>
        </authorList>
    </citation>
    <scope>NUCLEOTIDE SEQUENCE [LARGE SCALE GENOMIC DNA]</scope>
    <source>
        <strain evidence="7">DSM 5692</strain>
    </source>
</reference>
<reference evidence="8" key="3">
    <citation type="submission" date="2015-11" db="PDB data bank">
        <title>A novel extracellular ligand receptor.</title>
        <authorList>
            <person name="Joachimiak A."/>
        </authorList>
    </citation>
    <scope>X-RAY CRYSTALLOGRAPHY (2.00 ANGSTROMS) OF 32-599 IN COMPLEX WITH CA(2+) AND CYTOSINE</scope>
</reference>
<dbReference type="SUPFAM" id="SSF53822">
    <property type="entry name" value="Periplasmic binding protein-like I"/>
    <property type="match status" value="1"/>
</dbReference>
<dbReference type="SMR" id="C8WZ86"/>
<dbReference type="OrthoDB" id="7337537at2"/>
<proteinExistence type="evidence at protein level"/>
<dbReference type="Proteomes" id="UP000001052">
    <property type="component" value="Chromosome"/>
</dbReference>
<dbReference type="KEGG" id="drt:Dret_0059"/>
<evidence type="ECO:0000259" key="4">
    <source>
        <dbReference type="Pfam" id="PF13458"/>
    </source>
</evidence>
<keyword evidence="8" id="KW-0479">Metal-binding</keyword>
<dbReference type="CDD" id="cd18773">
    <property type="entry name" value="PDC1_HK_sensor"/>
    <property type="match status" value="1"/>
</dbReference>
<evidence type="ECO:0007829" key="8">
    <source>
        <dbReference type="PDB" id="5ERE"/>
    </source>
</evidence>
<dbReference type="GO" id="GO:0046872">
    <property type="term" value="F:metal ion binding"/>
    <property type="evidence" value="ECO:0007669"/>
    <property type="project" value="UniProtKB-KW"/>
</dbReference>
<dbReference type="PANTHER" id="PTHR30483:SF6">
    <property type="entry name" value="PERIPLASMIC BINDING PROTEIN OF ABC TRANSPORTER FOR NATURAL AMINO ACIDS"/>
    <property type="match status" value="1"/>
</dbReference>
<keyword evidence="7" id="KW-1185">Reference proteome</keyword>
<keyword evidence="6" id="KW-0675">Receptor</keyword>
<keyword evidence="2 3" id="KW-0732">Signal</keyword>
<dbReference type="Gene3D" id="3.40.50.2300">
    <property type="match status" value="2"/>
</dbReference>
<feature type="binding site" evidence="8">
    <location>
        <position position="462"/>
    </location>
    <ligand>
        <name>cytosine</name>
        <dbReference type="ChEBI" id="CHEBI:16040"/>
    </ligand>
</feature>
<gene>
    <name evidence="6" type="ordered locus">Dret_0059</name>
</gene>
<comment type="similarity">
    <text evidence="1">Belongs to the leucine-binding protein family.</text>
</comment>
<dbReference type="eggNOG" id="COG0683">
    <property type="taxonomic scope" value="Bacteria"/>
</dbReference>
<organism evidence="6 7">
    <name type="scientific">Desulfohalobium retbaense (strain ATCC 49708 / DSM 5692 / JCM 16813 / HR100)</name>
    <dbReference type="NCBI Taxonomy" id="485915"/>
    <lineage>
        <taxon>Bacteria</taxon>
        <taxon>Pseudomonadati</taxon>
        <taxon>Thermodesulfobacteriota</taxon>
        <taxon>Desulfovibrionia</taxon>
        <taxon>Desulfovibrionales</taxon>
        <taxon>Desulfohalobiaceae</taxon>
        <taxon>Desulfohalobium</taxon>
    </lineage>
</organism>
<evidence type="ECO:0000313" key="7">
    <source>
        <dbReference type="Proteomes" id="UP000001052"/>
    </source>
</evidence>
<evidence type="ECO:0000256" key="1">
    <source>
        <dbReference type="ARBA" id="ARBA00010062"/>
    </source>
</evidence>
<dbReference type="Pfam" id="PF22309">
    <property type="entry name" value="HK-GC-Chemotax_sensor"/>
    <property type="match status" value="1"/>
</dbReference>
<keyword evidence="8" id="KW-0106">Calcium</keyword>
<protein>
    <submittedName>
        <fullName evidence="6">Extracellular ligand-binding receptor</fullName>
    </submittedName>
</protein>
<dbReference type="InterPro" id="IPR028082">
    <property type="entry name" value="Peripla_BP_I"/>
</dbReference>
<evidence type="ECO:0000259" key="5">
    <source>
        <dbReference type="Pfam" id="PF22309"/>
    </source>
</evidence>
<dbReference type="EMBL" id="CP001734">
    <property type="protein sequence ID" value="ACV67361.1"/>
    <property type="molecule type" value="Genomic_DNA"/>
</dbReference>
<dbReference type="InterPro" id="IPR054513">
    <property type="entry name" value="Dret_0059-like_sensor"/>
</dbReference>
<feature type="binding site" evidence="8">
    <location>
        <position position="461"/>
    </location>
    <ligand>
        <name>cytosine</name>
        <dbReference type="ChEBI" id="CHEBI:16040"/>
    </ligand>
</feature>
<dbReference type="Pfam" id="PF13458">
    <property type="entry name" value="Peripla_BP_6"/>
    <property type="match status" value="1"/>
</dbReference>
<feature type="binding site" evidence="8">
    <location>
        <position position="318"/>
    </location>
    <ligand>
        <name>Ca(2+)</name>
        <dbReference type="ChEBI" id="CHEBI:29108"/>
    </ligand>
</feature>
<feature type="domain" description="Leucine-binding protein" evidence="4">
    <location>
        <begin position="35"/>
        <end position="345"/>
    </location>
</feature>
<dbReference type="Gene3D" id="3.30.450.20">
    <property type="entry name" value="PAS domain"/>
    <property type="match status" value="1"/>
</dbReference>
<keyword evidence="8" id="KW-0002">3D-structure</keyword>
<feature type="binding site" evidence="8">
    <location>
        <position position="440"/>
    </location>
    <ligand>
        <name>cytosine</name>
        <dbReference type="ChEBI" id="CHEBI:16040"/>
    </ligand>
</feature>
<dbReference type="PANTHER" id="PTHR30483">
    <property type="entry name" value="LEUCINE-SPECIFIC-BINDING PROTEIN"/>
    <property type="match status" value="1"/>
</dbReference>
<name>C8WZ86_DESRD</name>
<dbReference type="HOGENOM" id="CLU_455433_0_0_7"/>